<dbReference type="Pfam" id="PF07332">
    <property type="entry name" value="Phage_holin_3_6"/>
    <property type="match status" value="1"/>
</dbReference>
<gene>
    <name evidence="2" type="ORF">K8W01_07750</name>
</gene>
<dbReference type="AlphaFoldDB" id="A0A921E1I1"/>
<reference evidence="2" key="2">
    <citation type="submission" date="2021-09" db="EMBL/GenBank/DDBJ databases">
        <authorList>
            <person name="Gilroy R."/>
        </authorList>
    </citation>
    <scope>NUCLEOTIDE SEQUENCE</scope>
    <source>
        <strain evidence="2">316</strain>
    </source>
</reference>
<evidence type="ECO:0000313" key="2">
    <source>
        <dbReference type="EMBL" id="HJE23539.1"/>
    </source>
</evidence>
<dbReference type="InterPro" id="IPR009937">
    <property type="entry name" value="Phage_holin_3_6"/>
</dbReference>
<dbReference type="EMBL" id="DYYG01000025">
    <property type="protein sequence ID" value="HJE23539.1"/>
    <property type="molecule type" value="Genomic_DNA"/>
</dbReference>
<reference evidence="2" key="1">
    <citation type="journal article" date="2021" name="PeerJ">
        <title>Extensive microbial diversity within the chicken gut microbiome revealed by metagenomics and culture.</title>
        <authorList>
            <person name="Gilroy R."/>
            <person name="Ravi A."/>
            <person name="Getino M."/>
            <person name="Pursley I."/>
            <person name="Horton D.L."/>
            <person name="Alikhan N.F."/>
            <person name="Baker D."/>
            <person name="Gharbi K."/>
            <person name="Hall N."/>
            <person name="Watson M."/>
            <person name="Adriaenssens E.M."/>
            <person name="Foster-Nyarko E."/>
            <person name="Jarju S."/>
            <person name="Secka A."/>
            <person name="Antonio M."/>
            <person name="Oren A."/>
            <person name="Chaudhuri R.R."/>
            <person name="La Ragione R."/>
            <person name="Hildebrand F."/>
            <person name="Pallen M.J."/>
        </authorList>
    </citation>
    <scope>NUCLEOTIDE SEQUENCE</scope>
    <source>
        <strain evidence="2">316</strain>
    </source>
</reference>
<organism evidence="2 3">
    <name type="scientific">Methylorubrum populi</name>
    <dbReference type="NCBI Taxonomy" id="223967"/>
    <lineage>
        <taxon>Bacteria</taxon>
        <taxon>Pseudomonadati</taxon>
        <taxon>Pseudomonadota</taxon>
        <taxon>Alphaproteobacteria</taxon>
        <taxon>Hyphomicrobiales</taxon>
        <taxon>Methylobacteriaceae</taxon>
        <taxon>Methylorubrum</taxon>
    </lineage>
</organism>
<name>A0A921E1I1_9HYPH</name>
<comment type="caution">
    <text evidence="2">The sequence shown here is derived from an EMBL/GenBank/DDBJ whole genome shotgun (WGS) entry which is preliminary data.</text>
</comment>
<sequence>MGTIEEAPVSERTITKARPDGDPRTTAVLMLAAIREASAHLGKLLRLARTEFRGNLRALTLLVVLFGGALLLVLASLVLFLIALRDALAALIGNEPLAALIVALPFVVVMVMLAHAGFVRMRLRAPEA</sequence>
<evidence type="ECO:0000313" key="3">
    <source>
        <dbReference type="Proteomes" id="UP000742631"/>
    </source>
</evidence>
<keyword evidence="1" id="KW-1133">Transmembrane helix</keyword>
<dbReference type="Proteomes" id="UP000742631">
    <property type="component" value="Unassembled WGS sequence"/>
</dbReference>
<evidence type="ECO:0000256" key="1">
    <source>
        <dbReference type="SAM" id="Phobius"/>
    </source>
</evidence>
<protein>
    <submittedName>
        <fullName evidence="2">Phage holin family protein</fullName>
    </submittedName>
</protein>
<feature type="transmembrane region" description="Helical" evidence="1">
    <location>
        <begin position="59"/>
        <end position="84"/>
    </location>
</feature>
<feature type="transmembrane region" description="Helical" evidence="1">
    <location>
        <begin position="96"/>
        <end position="119"/>
    </location>
</feature>
<keyword evidence="1" id="KW-0472">Membrane</keyword>
<accession>A0A921E1I1</accession>
<proteinExistence type="predicted"/>
<keyword evidence="1" id="KW-0812">Transmembrane</keyword>